<name>A0A4Y3KJT4_9CELL</name>
<gene>
    <name evidence="2" type="ORF">CGE01nite_11370</name>
</gene>
<protein>
    <recommendedName>
        <fullName evidence="1">EAL domain-containing protein</fullName>
    </recommendedName>
</protein>
<dbReference type="PANTHER" id="PTHR33121">
    <property type="entry name" value="CYCLIC DI-GMP PHOSPHODIESTERASE PDEF"/>
    <property type="match status" value="1"/>
</dbReference>
<dbReference type="EMBL" id="BJLQ01000008">
    <property type="protein sequence ID" value="GEA83886.1"/>
    <property type="molecule type" value="Genomic_DNA"/>
</dbReference>
<evidence type="ECO:0000313" key="2">
    <source>
        <dbReference type="EMBL" id="GEA83886.1"/>
    </source>
</evidence>
<dbReference type="RefSeq" id="WP_048343265.1">
    <property type="nucleotide sequence ID" value="NZ_BJLQ01000008.1"/>
</dbReference>
<dbReference type="InterPro" id="IPR001633">
    <property type="entry name" value="EAL_dom"/>
</dbReference>
<accession>A0A4Y3KJT4</accession>
<dbReference type="Pfam" id="PF00563">
    <property type="entry name" value="EAL"/>
    <property type="match status" value="1"/>
</dbReference>
<dbReference type="GO" id="GO:0071111">
    <property type="term" value="F:cyclic-guanylate-specific phosphodiesterase activity"/>
    <property type="evidence" value="ECO:0007669"/>
    <property type="project" value="InterPro"/>
</dbReference>
<comment type="caution">
    <text evidence="2">The sequence shown here is derived from an EMBL/GenBank/DDBJ whole genome shotgun (WGS) entry which is preliminary data.</text>
</comment>
<evidence type="ECO:0000313" key="3">
    <source>
        <dbReference type="Proteomes" id="UP000320461"/>
    </source>
</evidence>
<dbReference type="InterPro" id="IPR035919">
    <property type="entry name" value="EAL_sf"/>
</dbReference>
<proteinExistence type="predicted"/>
<dbReference type="PANTHER" id="PTHR33121:SF79">
    <property type="entry name" value="CYCLIC DI-GMP PHOSPHODIESTERASE PDED-RELATED"/>
    <property type="match status" value="1"/>
</dbReference>
<keyword evidence="3" id="KW-1185">Reference proteome</keyword>
<feature type="domain" description="EAL" evidence="1">
    <location>
        <begin position="1"/>
        <end position="204"/>
    </location>
</feature>
<organism evidence="2 3">
    <name type="scientific">Cellulomonas gelida</name>
    <dbReference type="NCBI Taxonomy" id="1712"/>
    <lineage>
        <taxon>Bacteria</taxon>
        <taxon>Bacillati</taxon>
        <taxon>Actinomycetota</taxon>
        <taxon>Actinomycetes</taxon>
        <taxon>Micrococcales</taxon>
        <taxon>Cellulomonadaceae</taxon>
        <taxon>Cellulomonas</taxon>
    </lineage>
</organism>
<dbReference type="PROSITE" id="PS50883">
    <property type="entry name" value="EAL"/>
    <property type="match status" value="1"/>
</dbReference>
<dbReference type="AlphaFoldDB" id="A0A4Y3KJT4"/>
<dbReference type="OrthoDB" id="9804751at2"/>
<dbReference type="Proteomes" id="UP000320461">
    <property type="component" value="Unassembled WGS sequence"/>
</dbReference>
<reference evidence="2 3" key="1">
    <citation type="submission" date="2019-06" db="EMBL/GenBank/DDBJ databases">
        <title>Whole genome shotgun sequence of Cellulomonas gelida NBRC 3748.</title>
        <authorList>
            <person name="Hosoyama A."/>
            <person name="Uohara A."/>
            <person name="Ohji S."/>
            <person name="Ichikawa N."/>
        </authorList>
    </citation>
    <scope>NUCLEOTIDE SEQUENCE [LARGE SCALE GENOMIC DNA]</scope>
    <source>
        <strain evidence="2 3">NBRC 3748</strain>
    </source>
</reference>
<dbReference type="InterPro" id="IPR050706">
    <property type="entry name" value="Cyclic-di-GMP_PDE-like"/>
</dbReference>
<evidence type="ECO:0000259" key="1">
    <source>
        <dbReference type="PROSITE" id="PS50883"/>
    </source>
</evidence>
<dbReference type="SUPFAM" id="SSF141868">
    <property type="entry name" value="EAL domain-like"/>
    <property type="match status" value="1"/>
</dbReference>
<sequence length="204" mass="22019">MTPHAQAPRPSPPQVARQPIWSPEGVLHGYELLYRTADGTPAGVDSWDENRQEDATEAVLSRIASMELGTALAFVNVTRGYLVDTRALPPHRGQLVLEVLETVPADDDSLAGLTRLRDAGYRLALDDFTASAAQLAMLPWADYVKIDCRDLLQHGSALVELARSGGAQVVAERVSDRALVDHCVAWGFDLLQGDVLGPAATLRA</sequence>
<dbReference type="SMART" id="SM00052">
    <property type="entry name" value="EAL"/>
    <property type="match status" value="1"/>
</dbReference>
<dbReference type="Gene3D" id="3.20.20.450">
    <property type="entry name" value="EAL domain"/>
    <property type="match status" value="1"/>
</dbReference>